<evidence type="ECO:0000256" key="1">
    <source>
        <dbReference type="PROSITE-ProRule" id="PRU00339"/>
    </source>
</evidence>
<dbReference type="AlphaFoldDB" id="A0A3A4QWN7"/>
<organism evidence="3 4">
    <name type="scientific">Candidatus Auribacter fodinae</name>
    <dbReference type="NCBI Taxonomy" id="2093366"/>
    <lineage>
        <taxon>Bacteria</taxon>
        <taxon>Pseudomonadati</taxon>
        <taxon>Candidatus Auribacterota</taxon>
        <taxon>Candidatus Auribacteria</taxon>
        <taxon>Candidatus Auribacterales</taxon>
        <taxon>Candidatus Auribacteraceae</taxon>
        <taxon>Candidatus Auribacter</taxon>
    </lineage>
</organism>
<comment type="caution">
    <text evidence="3">The sequence shown here is derived from an EMBL/GenBank/DDBJ whole genome shotgun (WGS) entry which is preliminary data.</text>
</comment>
<evidence type="ECO:0000256" key="2">
    <source>
        <dbReference type="SAM" id="MobiDB-lite"/>
    </source>
</evidence>
<feature type="region of interest" description="Disordered" evidence="2">
    <location>
        <begin position="194"/>
        <end position="214"/>
    </location>
</feature>
<dbReference type="Proteomes" id="UP000266426">
    <property type="component" value="Unassembled WGS sequence"/>
</dbReference>
<gene>
    <name evidence="3" type="ORF">C4541_11845</name>
</gene>
<dbReference type="EMBL" id="QZJZ01000092">
    <property type="protein sequence ID" value="RJP56693.1"/>
    <property type="molecule type" value="Genomic_DNA"/>
</dbReference>
<proteinExistence type="predicted"/>
<dbReference type="PROSITE" id="PS50005">
    <property type="entry name" value="TPR"/>
    <property type="match status" value="1"/>
</dbReference>
<reference evidence="3 4" key="1">
    <citation type="journal article" date="2017" name="ISME J.">
        <title>Energy and carbon metabolisms in a deep terrestrial subsurface fluid microbial community.</title>
        <authorList>
            <person name="Momper L."/>
            <person name="Jungbluth S.P."/>
            <person name="Lee M.D."/>
            <person name="Amend J.P."/>
        </authorList>
    </citation>
    <scope>NUCLEOTIDE SEQUENCE [LARGE SCALE GENOMIC DNA]</scope>
    <source>
        <strain evidence="3">SURF_26</strain>
    </source>
</reference>
<sequence>MKKMISCFLVILAFMAFTQKIYADIIYLKSGGLLKGDITKKEQNTISVKIEYGEISVSRAEIDRITSDSDPDAVYDLAKYYVERDEWDKAVDEFDNLLLLDPNRKSDVLEFVSDLNFSRSGKERMQRFESITEAYQMIDEGKKLVNFGKKQLKYNTRFKDYEWQKEIQSIGRANIQRGENLIRKGQSIVDSYHRQREEEIKRAREKAEQEQKGK</sequence>
<feature type="repeat" description="TPR" evidence="1">
    <location>
        <begin position="71"/>
        <end position="104"/>
    </location>
</feature>
<name>A0A3A4QWN7_9BACT</name>
<protein>
    <submittedName>
        <fullName evidence="3">Uncharacterized protein</fullName>
    </submittedName>
</protein>
<evidence type="ECO:0000313" key="4">
    <source>
        <dbReference type="Proteomes" id="UP000266426"/>
    </source>
</evidence>
<dbReference type="InterPro" id="IPR019734">
    <property type="entry name" value="TPR_rpt"/>
</dbReference>
<accession>A0A3A4QWN7</accession>
<keyword evidence="1" id="KW-0802">TPR repeat</keyword>
<evidence type="ECO:0000313" key="3">
    <source>
        <dbReference type="EMBL" id="RJP56693.1"/>
    </source>
</evidence>